<reference evidence="9" key="1">
    <citation type="submission" date="2021-02" db="EMBL/GenBank/DDBJ databases">
        <authorList>
            <person name="Nowell W R."/>
        </authorList>
    </citation>
    <scope>NUCLEOTIDE SEQUENCE</scope>
</reference>
<feature type="repeat" description="WD" evidence="8">
    <location>
        <begin position="172"/>
        <end position="213"/>
    </location>
</feature>
<gene>
    <name evidence="9" type="ORF">FNK824_LOCUS25827</name>
</gene>
<evidence type="ECO:0000256" key="2">
    <source>
        <dbReference type="ARBA" id="ARBA00022517"/>
    </source>
</evidence>
<dbReference type="InterPro" id="IPR015943">
    <property type="entry name" value="WD40/YVTN_repeat-like_dom_sf"/>
</dbReference>
<dbReference type="GO" id="GO:0032040">
    <property type="term" value="C:small-subunit processome"/>
    <property type="evidence" value="ECO:0007669"/>
    <property type="project" value="InterPro"/>
</dbReference>
<dbReference type="Pfam" id="PF23869">
    <property type="entry name" value="Beta-prop_WDR75_1st"/>
    <property type="match status" value="1"/>
</dbReference>
<evidence type="ECO:0000256" key="5">
    <source>
        <dbReference type="ARBA" id="ARBA00022737"/>
    </source>
</evidence>
<evidence type="ECO:0000256" key="8">
    <source>
        <dbReference type="PROSITE-ProRule" id="PRU00221"/>
    </source>
</evidence>
<keyword evidence="5" id="KW-0677">Repeat</keyword>
<dbReference type="Proteomes" id="UP000663874">
    <property type="component" value="Unassembled WGS sequence"/>
</dbReference>
<dbReference type="InterPro" id="IPR036322">
    <property type="entry name" value="WD40_repeat_dom_sf"/>
</dbReference>
<keyword evidence="2" id="KW-0690">Ribosome biogenesis</keyword>
<dbReference type="PROSITE" id="PS50082">
    <property type="entry name" value="WD_REPEATS_2"/>
    <property type="match status" value="1"/>
</dbReference>
<accession>A0A819NVF3</accession>
<dbReference type="PANTHER" id="PTHR44215">
    <property type="entry name" value="WD REPEAT-CONTAINING PROTEIN 75"/>
    <property type="match status" value="1"/>
</dbReference>
<keyword evidence="6" id="KW-0804">Transcription</keyword>
<dbReference type="InterPro" id="IPR001680">
    <property type="entry name" value="WD40_rpt"/>
</dbReference>
<keyword evidence="7" id="KW-0539">Nucleus</keyword>
<dbReference type="EMBL" id="CAJOBE010006181">
    <property type="protein sequence ID" value="CAF3998946.1"/>
    <property type="molecule type" value="Genomic_DNA"/>
</dbReference>
<evidence type="ECO:0000256" key="4">
    <source>
        <dbReference type="ARBA" id="ARBA00022574"/>
    </source>
</evidence>
<comment type="subcellular location">
    <subcellularLocation>
        <location evidence="1">Nucleus</location>
        <location evidence="1">Nucleolus</location>
    </subcellularLocation>
</comment>
<organism evidence="9 10">
    <name type="scientific">Rotaria sordida</name>
    <dbReference type="NCBI Taxonomy" id="392033"/>
    <lineage>
        <taxon>Eukaryota</taxon>
        <taxon>Metazoa</taxon>
        <taxon>Spiralia</taxon>
        <taxon>Gnathifera</taxon>
        <taxon>Rotifera</taxon>
        <taxon>Eurotatoria</taxon>
        <taxon>Bdelloidea</taxon>
        <taxon>Philodinida</taxon>
        <taxon>Philodinidae</taxon>
        <taxon>Rotaria</taxon>
    </lineage>
</organism>
<protein>
    <submittedName>
        <fullName evidence="9">Uncharacterized protein</fullName>
    </submittedName>
</protein>
<dbReference type="GO" id="GO:0003723">
    <property type="term" value="F:RNA binding"/>
    <property type="evidence" value="ECO:0007669"/>
    <property type="project" value="InterPro"/>
</dbReference>
<evidence type="ECO:0000256" key="6">
    <source>
        <dbReference type="ARBA" id="ARBA00023163"/>
    </source>
</evidence>
<evidence type="ECO:0000313" key="10">
    <source>
        <dbReference type="Proteomes" id="UP000663874"/>
    </source>
</evidence>
<dbReference type="SUPFAM" id="SSF50978">
    <property type="entry name" value="WD40 repeat-like"/>
    <property type="match status" value="1"/>
</dbReference>
<dbReference type="GO" id="GO:0045943">
    <property type="term" value="P:positive regulation of transcription by RNA polymerase I"/>
    <property type="evidence" value="ECO:0007669"/>
    <property type="project" value="InterPro"/>
</dbReference>
<sequence>MSQQDTNKQTSMNAINNNSSCIANQRYVFTIGDGCVYVWIVKTGECLRLINHNTNSTDQQTIVSIAINPNNRLPIFLFISLKKKYEDGILIHTIKLEMELIQMYSMSNNSLYIFTKNNKNVYSLNRIESIRHNCSPIILFDKTSMFTNKYFIWVNSYNFLNSTNKEPTVSYLHWHSLPVLCLSFSTDGSYLLSGGHECVLVKWLFRKSEPTFRPRLGAPIIHVTSSNDQTFYACTHSDNTLHLIGSNLSIQRTIGGINHMFLPQQASLPAGIHAFNCQQALVMKSGKPDYLQFTSSDNGKLLYNLDIVGENYVSPNEIAEQCIFTDIKRLTIDPTGLFLIFIKK</sequence>
<evidence type="ECO:0000256" key="7">
    <source>
        <dbReference type="ARBA" id="ARBA00023242"/>
    </source>
</evidence>
<evidence type="ECO:0000256" key="1">
    <source>
        <dbReference type="ARBA" id="ARBA00004604"/>
    </source>
</evidence>
<evidence type="ECO:0000256" key="3">
    <source>
        <dbReference type="ARBA" id="ARBA00022552"/>
    </source>
</evidence>
<evidence type="ECO:0000313" key="9">
    <source>
        <dbReference type="EMBL" id="CAF3998946.1"/>
    </source>
</evidence>
<dbReference type="GO" id="GO:2000234">
    <property type="term" value="P:positive regulation of rRNA processing"/>
    <property type="evidence" value="ECO:0007669"/>
    <property type="project" value="TreeGrafter"/>
</dbReference>
<proteinExistence type="predicted"/>
<dbReference type="PANTHER" id="PTHR44215:SF1">
    <property type="entry name" value="WD REPEAT-CONTAINING PROTEIN 75"/>
    <property type="match status" value="1"/>
</dbReference>
<dbReference type="Gene3D" id="2.130.10.10">
    <property type="entry name" value="YVTN repeat-like/Quinoprotein amine dehydrogenase"/>
    <property type="match status" value="1"/>
</dbReference>
<keyword evidence="4 8" id="KW-0853">WD repeat</keyword>
<keyword evidence="3" id="KW-0698">rRNA processing</keyword>
<comment type="caution">
    <text evidence="9">The sequence shown here is derived from an EMBL/GenBank/DDBJ whole genome shotgun (WGS) entry which is preliminary data.</text>
</comment>
<dbReference type="GO" id="GO:0006364">
    <property type="term" value="P:rRNA processing"/>
    <property type="evidence" value="ECO:0007669"/>
    <property type="project" value="UniProtKB-KW"/>
</dbReference>
<dbReference type="InterPro" id="IPR053826">
    <property type="entry name" value="WDR75"/>
</dbReference>
<name>A0A819NVF3_9BILA</name>
<dbReference type="AlphaFoldDB" id="A0A819NVF3"/>